<dbReference type="PROSITE" id="PS00283">
    <property type="entry name" value="SOYBEAN_KUNITZ"/>
    <property type="match status" value="1"/>
</dbReference>
<evidence type="ECO:0000313" key="3">
    <source>
        <dbReference type="Proteomes" id="UP000275267"/>
    </source>
</evidence>
<organism evidence="2 3">
    <name type="scientific">Panicum miliaceum</name>
    <name type="common">Proso millet</name>
    <name type="synonym">Broomcorn millet</name>
    <dbReference type="NCBI Taxonomy" id="4540"/>
    <lineage>
        <taxon>Eukaryota</taxon>
        <taxon>Viridiplantae</taxon>
        <taxon>Streptophyta</taxon>
        <taxon>Embryophyta</taxon>
        <taxon>Tracheophyta</taxon>
        <taxon>Spermatophyta</taxon>
        <taxon>Magnoliopsida</taxon>
        <taxon>Liliopsida</taxon>
        <taxon>Poales</taxon>
        <taxon>Poaceae</taxon>
        <taxon>PACMAD clade</taxon>
        <taxon>Panicoideae</taxon>
        <taxon>Panicodae</taxon>
        <taxon>Paniceae</taxon>
        <taxon>Panicinae</taxon>
        <taxon>Panicum</taxon>
        <taxon>Panicum sect. Panicum</taxon>
    </lineage>
</organism>
<keyword evidence="1" id="KW-0732">Signal</keyword>
<dbReference type="InterPro" id="IPR002160">
    <property type="entry name" value="Prot_inh_Kunz-lg"/>
</dbReference>
<evidence type="ECO:0000256" key="1">
    <source>
        <dbReference type="SAM" id="SignalP"/>
    </source>
</evidence>
<accession>A0A3L6Q9Y7</accession>
<reference evidence="3" key="1">
    <citation type="journal article" date="2019" name="Nat. Commun.">
        <title>The genome of broomcorn millet.</title>
        <authorList>
            <person name="Zou C."/>
            <person name="Miki D."/>
            <person name="Li D."/>
            <person name="Tang Q."/>
            <person name="Xiao L."/>
            <person name="Rajput S."/>
            <person name="Deng P."/>
            <person name="Jia W."/>
            <person name="Huang R."/>
            <person name="Zhang M."/>
            <person name="Sun Y."/>
            <person name="Hu J."/>
            <person name="Fu X."/>
            <person name="Schnable P.S."/>
            <person name="Li F."/>
            <person name="Zhang H."/>
            <person name="Feng B."/>
            <person name="Zhu X."/>
            <person name="Liu R."/>
            <person name="Schnable J.C."/>
            <person name="Zhu J.-K."/>
            <person name="Zhang H."/>
        </authorList>
    </citation>
    <scope>NUCLEOTIDE SEQUENCE [LARGE SCALE GENOMIC DNA]</scope>
</reference>
<dbReference type="Pfam" id="PF00197">
    <property type="entry name" value="Kunitz_legume"/>
    <property type="match status" value="1"/>
</dbReference>
<dbReference type="InterPro" id="IPR011065">
    <property type="entry name" value="Kunitz_inhibitor_STI-like_sf"/>
</dbReference>
<dbReference type="PANTHER" id="PTHR33107:SF5">
    <property type="entry name" value="KUNITZ TRYPSIN INHIBITOR 5"/>
    <property type="match status" value="1"/>
</dbReference>
<protein>
    <submittedName>
        <fullName evidence="2">Alpha-amylase/subtilisin inhibitor</fullName>
    </submittedName>
</protein>
<dbReference type="Gene3D" id="2.80.10.50">
    <property type="match status" value="1"/>
</dbReference>
<keyword evidence="3" id="KW-1185">Reference proteome</keyword>
<comment type="caution">
    <text evidence="2">The sequence shown here is derived from an EMBL/GenBank/DDBJ whole genome shotgun (WGS) entry which is preliminary data.</text>
</comment>
<gene>
    <name evidence="2" type="ORF">C2845_PM15G15150</name>
</gene>
<feature type="chain" id="PRO_5018039839" evidence="1">
    <location>
        <begin position="31"/>
        <end position="213"/>
    </location>
</feature>
<dbReference type="SUPFAM" id="SSF50386">
    <property type="entry name" value="STI-like"/>
    <property type="match status" value="1"/>
</dbReference>
<evidence type="ECO:0000313" key="2">
    <source>
        <dbReference type="EMBL" id="RLM75425.1"/>
    </source>
</evidence>
<dbReference type="OrthoDB" id="1918435at2759"/>
<dbReference type="Proteomes" id="UP000275267">
    <property type="component" value="Unassembled WGS sequence"/>
</dbReference>
<proteinExistence type="predicted"/>
<dbReference type="PRINTS" id="PR00291">
    <property type="entry name" value="KUNITZINHBTR"/>
</dbReference>
<dbReference type="AlphaFoldDB" id="A0A3L6Q9Y7"/>
<dbReference type="GO" id="GO:0004866">
    <property type="term" value="F:endopeptidase inhibitor activity"/>
    <property type="evidence" value="ECO:0007669"/>
    <property type="project" value="InterPro"/>
</dbReference>
<name>A0A3L6Q9Y7_PANMI</name>
<sequence>MGGPGAVPARLLLLLLLSVLAAVSVPRGAAAPSPVYDTDGHELSADADYYVLPAAHGGGGGLTMAPNVFRCPLFVAQEADPLRRGFPVRLTPLHGHGGDRTVRVSFDVAVHFAAATTCVQTTEWHVAGRGDEEGSGARRHVVTGPVLAPTAGGRERVFRVEGHRHGYRLAWCGVPTECEELGVFRDDRGRAWLTVSDEQPHVVVFKKAPLVPA</sequence>
<dbReference type="SMART" id="SM00452">
    <property type="entry name" value="STI"/>
    <property type="match status" value="1"/>
</dbReference>
<dbReference type="PANTHER" id="PTHR33107">
    <property type="entry name" value="KUNITZ TRYPSIN INHIBITOR 2"/>
    <property type="match status" value="1"/>
</dbReference>
<dbReference type="STRING" id="4540.A0A3L6Q9Y7"/>
<dbReference type="EMBL" id="PQIB02000013">
    <property type="protein sequence ID" value="RLM75425.1"/>
    <property type="molecule type" value="Genomic_DNA"/>
</dbReference>
<feature type="signal peptide" evidence="1">
    <location>
        <begin position="1"/>
        <end position="30"/>
    </location>
</feature>